<dbReference type="SUPFAM" id="SSF56672">
    <property type="entry name" value="DNA/RNA polymerases"/>
    <property type="match status" value="1"/>
</dbReference>
<dbReference type="FunFam" id="3.10.10.10:FF:000007">
    <property type="entry name" value="Retrovirus-related Pol polyprotein from transposon 17.6-like Protein"/>
    <property type="match status" value="1"/>
</dbReference>
<dbReference type="InterPro" id="IPR000477">
    <property type="entry name" value="RT_dom"/>
</dbReference>
<evidence type="ECO:0000313" key="13">
    <source>
        <dbReference type="EMBL" id="GBN21552.1"/>
    </source>
</evidence>
<dbReference type="PANTHER" id="PTHR37984:SF5">
    <property type="entry name" value="PROTEIN NYNRIN-LIKE"/>
    <property type="match status" value="1"/>
</dbReference>
<evidence type="ECO:0000256" key="7">
    <source>
        <dbReference type="ARBA" id="ARBA00022801"/>
    </source>
</evidence>
<evidence type="ECO:0000256" key="4">
    <source>
        <dbReference type="ARBA" id="ARBA00022695"/>
    </source>
</evidence>
<dbReference type="GO" id="GO:0004519">
    <property type="term" value="F:endonuclease activity"/>
    <property type="evidence" value="ECO:0007669"/>
    <property type="project" value="UniProtKB-KW"/>
</dbReference>
<dbReference type="Gene3D" id="3.10.10.10">
    <property type="entry name" value="HIV Type 1 Reverse Transcriptase, subunit A, domain 1"/>
    <property type="match status" value="1"/>
</dbReference>
<dbReference type="GO" id="GO:0006508">
    <property type="term" value="P:proteolysis"/>
    <property type="evidence" value="ECO:0007669"/>
    <property type="project" value="UniProtKB-KW"/>
</dbReference>
<dbReference type="InterPro" id="IPR041373">
    <property type="entry name" value="RT_RNaseH"/>
</dbReference>
<evidence type="ECO:0000256" key="1">
    <source>
        <dbReference type="ARBA" id="ARBA00012493"/>
    </source>
</evidence>
<evidence type="ECO:0000256" key="8">
    <source>
        <dbReference type="ARBA" id="ARBA00022918"/>
    </source>
</evidence>
<dbReference type="InterPro" id="IPR036397">
    <property type="entry name" value="RNaseH_sf"/>
</dbReference>
<dbReference type="InterPro" id="IPR055469">
    <property type="entry name" value="DUF7041"/>
</dbReference>
<dbReference type="OrthoDB" id="10058284at2759"/>
<dbReference type="SUPFAM" id="SSF53098">
    <property type="entry name" value="Ribonuclease H-like"/>
    <property type="match status" value="1"/>
</dbReference>
<evidence type="ECO:0000259" key="11">
    <source>
        <dbReference type="PROSITE" id="PS50994"/>
    </source>
</evidence>
<dbReference type="FunFam" id="3.30.420.10:FF:000032">
    <property type="entry name" value="Retrovirus-related Pol polyprotein from transposon 297-like Protein"/>
    <property type="match status" value="1"/>
</dbReference>
<accession>A0A4Y2M472</accession>
<dbReference type="InterPro" id="IPR021109">
    <property type="entry name" value="Peptidase_aspartic_dom_sf"/>
</dbReference>
<dbReference type="InterPro" id="IPR043128">
    <property type="entry name" value="Rev_trsase/Diguanyl_cyclase"/>
</dbReference>
<dbReference type="FunFam" id="3.10.20.370:FF:000001">
    <property type="entry name" value="Retrovirus-related Pol polyprotein from transposon 17.6-like protein"/>
    <property type="match status" value="1"/>
</dbReference>
<keyword evidence="8" id="KW-0695">RNA-directed DNA polymerase</keyword>
<keyword evidence="3" id="KW-0808">Transferase</keyword>
<evidence type="ECO:0000256" key="5">
    <source>
        <dbReference type="ARBA" id="ARBA00022722"/>
    </source>
</evidence>
<dbReference type="InterPro" id="IPR012337">
    <property type="entry name" value="RNaseH-like_sf"/>
</dbReference>
<keyword evidence="4" id="KW-0548">Nucleotidyltransferase</keyword>
<evidence type="ECO:0000256" key="6">
    <source>
        <dbReference type="ARBA" id="ARBA00022759"/>
    </source>
</evidence>
<proteinExistence type="predicted"/>
<dbReference type="GO" id="GO:0008233">
    <property type="term" value="F:peptidase activity"/>
    <property type="evidence" value="ECO:0007669"/>
    <property type="project" value="UniProtKB-KW"/>
</dbReference>
<feature type="domain" description="Reverse transcriptase" evidence="10">
    <location>
        <begin position="303"/>
        <end position="481"/>
    </location>
</feature>
<dbReference type="GO" id="GO:0003676">
    <property type="term" value="F:nucleic acid binding"/>
    <property type="evidence" value="ECO:0007669"/>
    <property type="project" value="InterPro"/>
</dbReference>
<dbReference type="Pfam" id="PF00078">
    <property type="entry name" value="RVT_1"/>
    <property type="match status" value="1"/>
</dbReference>
<keyword evidence="14" id="KW-1185">Reference proteome</keyword>
<feature type="domain" description="Integrase catalytic" evidence="11">
    <location>
        <begin position="838"/>
        <end position="1008"/>
    </location>
</feature>
<protein>
    <recommendedName>
        <fullName evidence="1">RNA-directed DNA polymerase</fullName>
        <ecNumber evidence="1">2.7.7.49</ecNumber>
    </recommendedName>
</protein>
<dbReference type="AlphaFoldDB" id="A0A4Y2M472"/>
<dbReference type="SUPFAM" id="SSF50630">
    <property type="entry name" value="Acid proteases"/>
    <property type="match status" value="1"/>
</dbReference>
<dbReference type="Pfam" id="PF23055">
    <property type="entry name" value="DUF7041"/>
    <property type="match status" value="1"/>
</dbReference>
<dbReference type="EMBL" id="BGPR01121467">
    <property type="protein sequence ID" value="GBN21540.1"/>
    <property type="molecule type" value="Genomic_DNA"/>
</dbReference>
<evidence type="ECO:0000256" key="2">
    <source>
        <dbReference type="ARBA" id="ARBA00022670"/>
    </source>
</evidence>
<evidence type="ECO:0000313" key="12">
    <source>
        <dbReference type="EMBL" id="GBN21540.1"/>
    </source>
</evidence>
<dbReference type="Gene3D" id="3.30.420.10">
    <property type="entry name" value="Ribonuclease H-like superfamily/Ribonuclease H"/>
    <property type="match status" value="1"/>
</dbReference>
<gene>
    <name evidence="13" type="primary">TY3B-I_534</name>
    <name evidence="12" type="synonym">TY3B-I_951</name>
    <name evidence="12" type="ORF">AVEN_254487_1</name>
    <name evidence="13" type="ORF">AVEN_42052_1</name>
</gene>
<dbReference type="Gene3D" id="1.10.340.70">
    <property type="match status" value="1"/>
</dbReference>
<evidence type="ECO:0000259" key="10">
    <source>
        <dbReference type="PROSITE" id="PS50878"/>
    </source>
</evidence>
<dbReference type="Pfam" id="PF17917">
    <property type="entry name" value="RT_RNaseH"/>
    <property type="match status" value="1"/>
</dbReference>
<dbReference type="InterPro" id="IPR050951">
    <property type="entry name" value="Retrovirus_Pol_polyprotein"/>
</dbReference>
<dbReference type="InterPro" id="IPR043502">
    <property type="entry name" value="DNA/RNA_pol_sf"/>
</dbReference>
<dbReference type="GO" id="GO:0015074">
    <property type="term" value="P:DNA integration"/>
    <property type="evidence" value="ECO:0007669"/>
    <property type="project" value="InterPro"/>
</dbReference>
<organism evidence="13 14">
    <name type="scientific">Araneus ventricosus</name>
    <name type="common">Orbweaver spider</name>
    <name type="synonym">Epeira ventricosa</name>
    <dbReference type="NCBI Taxonomy" id="182803"/>
    <lineage>
        <taxon>Eukaryota</taxon>
        <taxon>Metazoa</taxon>
        <taxon>Ecdysozoa</taxon>
        <taxon>Arthropoda</taxon>
        <taxon>Chelicerata</taxon>
        <taxon>Arachnida</taxon>
        <taxon>Araneae</taxon>
        <taxon>Araneomorphae</taxon>
        <taxon>Entelegynae</taxon>
        <taxon>Araneoidea</taxon>
        <taxon>Araneidae</taxon>
        <taxon>Araneus</taxon>
    </lineage>
</organism>
<dbReference type="PROSITE" id="PS50994">
    <property type="entry name" value="INTEGRASE"/>
    <property type="match status" value="1"/>
</dbReference>
<dbReference type="GO" id="GO:0003964">
    <property type="term" value="F:RNA-directed DNA polymerase activity"/>
    <property type="evidence" value="ECO:0007669"/>
    <property type="project" value="UniProtKB-KW"/>
</dbReference>
<comment type="caution">
    <text evidence="13">The sequence shown here is derived from an EMBL/GenBank/DDBJ whole genome shotgun (WGS) entry which is preliminary data.</text>
</comment>
<dbReference type="PANTHER" id="PTHR37984">
    <property type="entry name" value="PROTEIN CBG26694"/>
    <property type="match status" value="1"/>
</dbReference>
<evidence type="ECO:0000256" key="9">
    <source>
        <dbReference type="SAM" id="MobiDB-lite"/>
    </source>
</evidence>
<keyword evidence="2" id="KW-0645">Protease</keyword>
<dbReference type="CDD" id="cd01647">
    <property type="entry name" value="RT_LTR"/>
    <property type="match status" value="1"/>
</dbReference>
<sequence>MTTPETAAVVIPPFIQPDPALWFHMLESTFELASPKPITESKTKYNYVVAHLPPEIATVVRDVIIQPDSSDPYADLKIKIIDRCSESKTQEIRRLLAGKPNAGRVEAADSSSGYTSRRLFIRDHNSGICFLVDSGSDASLIVANKREQKLPVLQTFRAANGTTIHVYGRKSITVNFGLRRNFTYSFYICNVSCAIIGADFLYQFNLSPDLRNKRLIDSITNLKVPAKLGTCSIFSVKSVYMNNVYGKLLLKYPEITKLPDQNQPVKHNTVHYINTKGSPVAAKPRRLAPDRLKIAKAEFQRMIQLNHMRPSKSAYSSPLHMVPKKGSVEWRPVGDYRALNAQTIKEKYPIPCIADFTSELHGKQMFSHIDLIKAYHQIPINPADVHKTAICTPFGLFESFRMQFGLCNASSTFQRFIDEVTRDLPFVYAFVDDLLVASESANEHLEHLKLLFSKLGEYGLCINVEKCQFGQSTIEFLGFKLSENGIEPLPDRVNCILEFPQPTTLTQLRRYLGIFNFYRRYIPKAADILEPLVKFLEGHKNKKKHPRSNAHSSTEQLQWSDAATLSFKASKEAIAKATLLRHPIPGAQLSLWVDASNVAVGGSLMQLSNDQWEPIAFYSSKLNKSQKNWSTYDRELFAIYSSVKKFRHMLEGRTFVIYTDQKPLIYAFHQNSEKCSPRQLRHLDFISQFTTDIRYTKGSDNTVADALSRIEIDEISPTVIDFKEFASAQSTDEELQQLLNSNNSSLKIEKQHFPLEDIHLYCDMSQKQPRPFVPKNMRELIFKTLHFFSHPGISASIDLIAKRFVWPGMRKDIKSMVRSYVKCQRAKVTRHTKSPIGTFALPDARFAHIHIDLIGPLPPSDGNQFCMTIIDRFTRWPEVIPTPDMTAETTARALMHGWISRFGCPATITTDRGTNFQSNLFRELTRMLGCNKIRSTSYHPQANGIIERLHRHLKSALKAHNHIKWTEMLPIVLLGLRSALKEDINATCAQLVYGTTLRLPSDLVTSGSINQTINPTYVTSLIQTMRSLNPVSPALHGIPKIYINPSLKTCSHIFLRSDKVNPPLTPPYTGPHLVITRNDKNFIIDLNGKQSTVSIDRVKPAYLISDDTDHSVQTQSQPIIEEPTPAPPNPIKPSTTRCGRKVRFPKHLVTEYIV</sequence>
<dbReference type="Pfam" id="PF17921">
    <property type="entry name" value="Integrase_H2C2"/>
    <property type="match status" value="1"/>
</dbReference>
<evidence type="ECO:0000256" key="3">
    <source>
        <dbReference type="ARBA" id="ARBA00022679"/>
    </source>
</evidence>
<keyword evidence="5" id="KW-0540">Nuclease</keyword>
<keyword evidence="6" id="KW-0255">Endonuclease</keyword>
<dbReference type="InterPro" id="IPR041588">
    <property type="entry name" value="Integrase_H2C2"/>
</dbReference>
<feature type="region of interest" description="Disordered" evidence="9">
    <location>
        <begin position="1115"/>
        <end position="1137"/>
    </location>
</feature>
<dbReference type="GO" id="GO:0042575">
    <property type="term" value="C:DNA polymerase complex"/>
    <property type="evidence" value="ECO:0007669"/>
    <property type="project" value="UniProtKB-ARBA"/>
</dbReference>
<dbReference type="EC" id="2.7.7.49" evidence="1"/>
<dbReference type="PROSITE" id="PS50878">
    <property type="entry name" value="RT_POL"/>
    <property type="match status" value="1"/>
</dbReference>
<dbReference type="Gene3D" id="3.30.70.270">
    <property type="match status" value="2"/>
</dbReference>
<name>A0A4Y2M472_ARAVE</name>
<dbReference type="EMBL" id="BGPR01121472">
    <property type="protein sequence ID" value="GBN21552.1"/>
    <property type="molecule type" value="Genomic_DNA"/>
</dbReference>
<dbReference type="Pfam" id="PF00665">
    <property type="entry name" value="rve"/>
    <property type="match status" value="1"/>
</dbReference>
<keyword evidence="7" id="KW-0378">Hydrolase</keyword>
<dbReference type="Gene3D" id="3.10.20.370">
    <property type="match status" value="1"/>
</dbReference>
<reference evidence="13 14" key="1">
    <citation type="journal article" date="2019" name="Sci. Rep.">
        <title>Orb-weaving spider Araneus ventricosus genome elucidates the spidroin gene catalogue.</title>
        <authorList>
            <person name="Kono N."/>
            <person name="Nakamura H."/>
            <person name="Ohtoshi R."/>
            <person name="Moran D.A.P."/>
            <person name="Shinohara A."/>
            <person name="Yoshida Y."/>
            <person name="Fujiwara M."/>
            <person name="Mori M."/>
            <person name="Tomita M."/>
            <person name="Arakawa K."/>
        </authorList>
    </citation>
    <scope>NUCLEOTIDE SEQUENCE [LARGE SCALE GENOMIC DNA]</scope>
</reference>
<dbReference type="Proteomes" id="UP000499080">
    <property type="component" value="Unassembled WGS sequence"/>
</dbReference>
<evidence type="ECO:0000313" key="14">
    <source>
        <dbReference type="Proteomes" id="UP000499080"/>
    </source>
</evidence>
<dbReference type="InterPro" id="IPR001584">
    <property type="entry name" value="Integrase_cat-core"/>
</dbReference>
<dbReference type="CDD" id="cd09274">
    <property type="entry name" value="RNase_HI_RT_Ty3"/>
    <property type="match status" value="1"/>
</dbReference>